<protein>
    <recommendedName>
        <fullName evidence="2">Archaeal Type IV pilin N-terminal domain-containing protein</fullName>
    </recommendedName>
</protein>
<feature type="transmembrane region" description="Helical" evidence="1">
    <location>
        <begin position="12"/>
        <end position="32"/>
    </location>
</feature>
<gene>
    <name evidence="3" type="ORF">McpCs1_05160</name>
</gene>
<evidence type="ECO:0000313" key="4">
    <source>
        <dbReference type="Proteomes" id="UP001283212"/>
    </source>
</evidence>
<name>A0AAE4SBV7_9EURY</name>
<sequence>MKKTDSAVSEVVGVLLMLTITLILVSLVAVSMNSAVSSTEKPITATIIASGVHGKNITFENTAGDAFVLNQIELRLGIREYPSQYTTLRNTAEKERLISYSDSPTIALGDRFYIESEGGEKLRWGSFEISSGSHLTYRFYDLRTGSPISSGEISVP</sequence>
<keyword evidence="1" id="KW-1133">Transmembrane helix</keyword>
<keyword evidence="1" id="KW-0472">Membrane</keyword>
<organism evidence="3 4">
    <name type="scientific">Methanorbis rubei</name>
    <dbReference type="NCBI Taxonomy" id="3028300"/>
    <lineage>
        <taxon>Archaea</taxon>
        <taxon>Methanobacteriati</taxon>
        <taxon>Methanobacteriota</taxon>
        <taxon>Stenosarchaea group</taxon>
        <taxon>Methanomicrobia</taxon>
        <taxon>Methanomicrobiales</taxon>
        <taxon>Methanocorpusculaceae</taxon>
        <taxon>Methanorbis</taxon>
    </lineage>
</organism>
<comment type="caution">
    <text evidence="3">The sequence shown here is derived from an EMBL/GenBank/DDBJ whole genome shotgun (WGS) entry which is preliminary data.</text>
</comment>
<dbReference type="InterPro" id="IPR012859">
    <property type="entry name" value="Pilin_N_archaeal"/>
</dbReference>
<keyword evidence="1" id="KW-0812">Transmembrane</keyword>
<reference evidence="3 4" key="1">
    <citation type="submission" date="2023-06" db="EMBL/GenBank/DDBJ databases">
        <title>Genome sequence of Methancorpusculaceae sp. Cs1.</title>
        <authorList>
            <person name="Protasov E."/>
            <person name="Platt K."/>
            <person name="Poehlein A."/>
            <person name="Daniel R."/>
            <person name="Brune A."/>
        </authorList>
    </citation>
    <scope>NUCLEOTIDE SEQUENCE [LARGE SCALE GENOMIC DNA]</scope>
    <source>
        <strain evidence="3 4">Cs1</strain>
    </source>
</reference>
<evidence type="ECO:0000259" key="2">
    <source>
        <dbReference type="Pfam" id="PF07790"/>
    </source>
</evidence>
<accession>A0AAE4SBV7</accession>
<feature type="domain" description="Archaeal Type IV pilin N-terminal" evidence="2">
    <location>
        <begin position="6"/>
        <end position="76"/>
    </location>
</feature>
<keyword evidence="4" id="KW-1185">Reference proteome</keyword>
<evidence type="ECO:0000256" key="1">
    <source>
        <dbReference type="SAM" id="Phobius"/>
    </source>
</evidence>
<dbReference type="Pfam" id="PF07790">
    <property type="entry name" value="Pilin_N"/>
    <property type="match status" value="1"/>
</dbReference>
<proteinExistence type="predicted"/>
<dbReference type="Proteomes" id="UP001283212">
    <property type="component" value="Unassembled WGS sequence"/>
</dbReference>
<dbReference type="EMBL" id="JAWDKB010000002">
    <property type="protein sequence ID" value="MDV0443148.1"/>
    <property type="molecule type" value="Genomic_DNA"/>
</dbReference>
<evidence type="ECO:0000313" key="3">
    <source>
        <dbReference type="EMBL" id="MDV0443148.1"/>
    </source>
</evidence>
<dbReference type="AlphaFoldDB" id="A0AAE4SBV7"/>